<evidence type="ECO:0000256" key="13">
    <source>
        <dbReference type="ARBA" id="ARBA00047594"/>
    </source>
</evidence>
<evidence type="ECO:0000256" key="14">
    <source>
        <dbReference type="HAMAP-Rule" id="MF_01006"/>
    </source>
</evidence>
<keyword evidence="14" id="KW-0573">Peptidoglycan synthesis</keyword>
<keyword evidence="7 14" id="KW-0378">Hydrolase</keyword>
<feature type="transmembrane region" description="Helical" evidence="14">
    <location>
        <begin position="47"/>
        <end position="64"/>
    </location>
</feature>
<organism evidence="15 16">
    <name type="scientific">Candidatus Nealsonbacteria bacterium CG08_land_8_20_14_0_20_43_11</name>
    <dbReference type="NCBI Taxonomy" id="1974706"/>
    <lineage>
        <taxon>Bacteria</taxon>
        <taxon>Candidatus Nealsoniibacteriota</taxon>
    </lineage>
</organism>
<gene>
    <name evidence="14" type="primary">uppP</name>
    <name evidence="15" type="ORF">COT34_02125</name>
</gene>
<evidence type="ECO:0000256" key="4">
    <source>
        <dbReference type="ARBA" id="ARBA00021581"/>
    </source>
</evidence>
<protein>
    <recommendedName>
        <fullName evidence="4 14">Undecaprenyl-diphosphatase</fullName>
        <ecNumber evidence="3 14">3.6.1.27</ecNumber>
    </recommendedName>
    <alternativeName>
        <fullName evidence="12 14">Bacitracin resistance protein</fullName>
    </alternativeName>
    <alternativeName>
        <fullName evidence="11 14">Undecaprenyl pyrophosphate phosphatase</fullName>
    </alternativeName>
</protein>
<keyword evidence="5 14" id="KW-1003">Cell membrane</keyword>
<feature type="transmembrane region" description="Helical" evidence="14">
    <location>
        <begin position="102"/>
        <end position="121"/>
    </location>
</feature>
<comment type="caution">
    <text evidence="15">The sequence shown here is derived from an EMBL/GenBank/DDBJ whole genome shotgun (WGS) entry which is preliminary data.</text>
</comment>
<dbReference type="GO" id="GO:0071555">
    <property type="term" value="P:cell wall organization"/>
    <property type="evidence" value="ECO:0007669"/>
    <property type="project" value="UniProtKB-KW"/>
</dbReference>
<evidence type="ECO:0000256" key="10">
    <source>
        <dbReference type="ARBA" id="ARBA00023251"/>
    </source>
</evidence>
<evidence type="ECO:0000256" key="5">
    <source>
        <dbReference type="ARBA" id="ARBA00022475"/>
    </source>
</evidence>
<evidence type="ECO:0000256" key="7">
    <source>
        <dbReference type="ARBA" id="ARBA00022801"/>
    </source>
</evidence>
<evidence type="ECO:0000256" key="3">
    <source>
        <dbReference type="ARBA" id="ARBA00012374"/>
    </source>
</evidence>
<dbReference type="PANTHER" id="PTHR30622">
    <property type="entry name" value="UNDECAPRENYL-DIPHOSPHATASE"/>
    <property type="match status" value="1"/>
</dbReference>
<dbReference type="HAMAP" id="MF_01006">
    <property type="entry name" value="Undec_diphosphatase"/>
    <property type="match status" value="1"/>
</dbReference>
<reference evidence="16" key="1">
    <citation type="submission" date="2017-09" db="EMBL/GenBank/DDBJ databases">
        <title>Depth-based differentiation of microbial function through sediment-hosted aquifers and enrichment of novel symbionts in the deep terrestrial subsurface.</title>
        <authorList>
            <person name="Probst A.J."/>
            <person name="Ladd B."/>
            <person name="Jarett J.K."/>
            <person name="Geller-Mcgrath D.E."/>
            <person name="Sieber C.M.K."/>
            <person name="Emerson J.B."/>
            <person name="Anantharaman K."/>
            <person name="Thomas B.C."/>
            <person name="Malmstrom R."/>
            <person name="Stieglmeier M."/>
            <person name="Klingl A."/>
            <person name="Woyke T."/>
            <person name="Ryan C.M."/>
            <person name="Banfield J.F."/>
        </authorList>
    </citation>
    <scope>NUCLEOTIDE SEQUENCE [LARGE SCALE GENOMIC DNA]</scope>
</reference>
<comment type="similarity">
    <text evidence="2 14">Belongs to the UppP family.</text>
</comment>
<dbReference type="Proteomes" id="UP000229390">
    <property type="component" value="Unassembled WGS sequence"/>
</dbReference>
<dbReference type="GO" id="GO:0008360">
    <property type="term" value="P:regulation of cell shape"/>
    <property type="evidence" value="ECO:0007669"/>
    <property type="project" value="UniProtKB-KW"/>
</dbReference>
<dbReference type="Pfam" id="PF02673">
    <property type="entry name" value="BacA"/>
    <property type="match status" value="1"/>
</dbReference>
<comment type="catalytic activity">
    <reaction evidence="13 14">
        <text>di-trans,octa-cis-undecaprenyl diphosphate + H2O = di-trans,octa-cis-undecaprenyl phosphate + phosphate + H(+)</text>
        <dbReference type="Rhea" id="RHEA:28094"/>
        <dbReference type="ChEBI" id="CHEBI:15377"/>
        <dbReference type="ChEBI" id="CHEBI:15378"/>
        <dbReference type="ChEBI" id="CHEBI:43474"/>
        <dbReference type="ChEBI" id="CHEBI:58405"/>
        <dbReference type="ChEBI" id="CHEBI:60392"/>
        <dbReference type="EC" id="3.6.1.27"/>
    </reaction>
</comment>
<accession>A0A2M6T0J9</accession>
<evidence type="ECO:0000256" key="11">
    <source>
        <dbReference type="ARBA" id="ARBA00032707"/>
    </source>
</evidence>
<proteinExistence type="inferred from homology"/>
<comment type="subcellular location">
    <subcellularLocation>
        <location evidence="1 14">Cell membrane</location>
        <topology evidence="1 14">Multi-pass membrane protein</topology>
    </subcellularLocation>
</comment>
<feature type="transmembrane region" description="Helical" evidence="14">
    <location>
        <begin position="236"/>
        <end position="254"/>
    </location>
</feature>
<evidence type="ECO:0000256" key="8">
    <source>
        <dbReference type="ARBA" id="ARBA00022989"/>
    </source>
</evidence>
<name>A0A2M6T0J9_9BACT</name>
<keyword evidence="14" id="KW-0961">Cell wall biogenesis/degradation</keyword>
<comment type="function">
    <text evidence="14">Catalyzes the dephosphorylation of undecaprenyl diphosphate (UPP). Confers resistance to bacitracin.</text>
</comment>
<evidence type="ECO:0000256" key="6">
    <source>
        <dbReference type="ARBA" id="ARBA00022692"/>
    </source>
</evidence>
<comment type="miscellaneous">
    <text evidence="14">Bacitracin is thought to be involved in the inhibition of peptidoglycan synthesis by sequestering undecaprenyl diphosphate, thereby reducing the pool of lipid carrier available.</text>
</comment>
<dbReference type="InterPro" id="IPR003824">
    <property type="entry name" value="UppP"/>
</dbReference>
<feature type="transmembrane region" description="Helical" evidence="14">
    <location>
        <begin position="71"/>
        <end position="90"/>
    </location>
</feature>
<evidence type="ECO:0000256" key="1">
    <source>
        <dbReference type="ARBA" id="ARBA00004651"/>
    </source>
</evidence>
<dbReference type="EC" id="3.6.1.27" evidence="3 14"/>
<evidence type="ECO:0000313" key="16">
    <source>
        <dbReference type="Proteomes" id="UP000229390"/>
    </source>
</evidence>
<feature type="transmembrane region" description="Helical" evidence="14">
    <location>
        <begin position="133"/>
        <end position="154"/>
    </location>
</feature>
<sequence length="256" mass="28179">MNFFQAVILGVVEGLTEFLPISSTGHLVLASQFLKIPSTDFLKSFEIAIQLGAILAVVFLYWQVFLKNKEAVKRVLVAFLPTAILGVILYKAFKSFLGSTNVVLWALFLGGIFLLVFERFHKEKQDGVEEIAAISYFQAFLIGGFQAVAMIPGVSRAAATIVAGLFLGLKRKTIVEFSFLLAVPTILAATAFDLMRNASGFLAEQFTFLALGFGVSFLAALLSVKFLLAFVKKHTFVSFGVYRIILAALFWLLVQR</sequence>
<keyword evidence="14" id="KW-0133">Cell shape</keyword>
<keyword evidence="6 14" id="KW-0812">Transmembrane</keyword>
<keyword evidence="9 14" id="KW-0472">Membrane</keyword>
<dbReference type="GO" id="GO:0005886">
    <property type="term" value="C:plasma membrane"/>
    <property type="evidence" value="ECO:0007669"/>
    <property type="project" value="UniProtKB-SubCell"/>
</dbReference>
<keyword evidence="10 14" id="KW-0046">Antibiotic resistance</keyword>
<feature type="transmembrane region" description="Helical" evidence="14">
    <location>
        <begin position="206"/>
        <end position="230"/>
    </location>
</feature>
<dbReference type="PANTHER" id="PTHR30622:SF3">
    <property type="entry name" value="UNDECAPRENYL-DIPHOSPHATASE"/>
    <property type="match status" value="1"/>
</dbReference>
<dbReference type="NCBIfam" id="NF001390">
    <property type="entry name" value="PRK00281.1-4"/>
    <property type="match status" value="1"/>
</dbReference>
<dbReference type="GO" id="GO:0046677">
    <property type="term" value="P:response to antibiotic"/>
    <property type="evidence" value="ECO:0007669"/>
    <property type="project" value="UniProtKB-UniRule"/>
</dbReference>
<dbReference type="GO" id="GO:0009252">
    <property type="term" value="P:peptidoglycan biosynthetic process"/>
    <property type="evidence" value="ECO:0007669"/>
    <property type="project" value="UniProtKB-KW"/>
</dbReference>
<feature type="transmembrane region" description="Helical" evidence="14">
    <location>
        <begin position="174"/>
        <end position="194"/>
    </location>
</feature>
<dbReference type="GO" id="GO:0050380">
    <property type="term" value="F:undecaprenyl-diphosphatase activity"/>
    <property type="evidence" value="ECO:0007669"/>
    <property type="project" value="UniProtKB-UniRule"/>
</dbReference>
<evidence type="ECO:0000256" key="12">
    <source>
        <dbReference type="ARBA" id="ARBA00032932"/>
    </source>
</evidence>
<dbReference type="AlphaFoldDB" id="A0A2M6T0J9"/>
<evidence type="ECO:0000256" key="2">
    <source>
        <dbReference type="ARBA" id="ARBA00010621"/>
    </source>
</evidence>
<evidence type="ECO:0000256" key="9">
    <source>
        <dbReference type="ARBA" id="ARBA00023136"/>
    </source>
</evidence>
<evidence type="ECO:0000313" key="15">
    <source>
        <dbReference type="EMBL" id="PIS38767.1"/>
    </source>
</evidence>
<keyword evidence="8 14" id="KW-1133">Transmembrane helix</keyword>
<dbReference type="EMBL" id="PEYE01000035">
    <property type="protein sequence ID" value="PIS38767.1"/>
    <property type="molecule type" value="Genomic_DNA"/>
</dbReference>